<evidence type="ECO:0000259" key="1">
    <source>
        <dbReference type="PROSITE" id="PS50076"/>
    </source>
</evidence>
<comment type="caution">
    <text evidence="2">The sequence shown here is derived from an EMBL/GenBank/DDBJ whole genome shotgun (WGS) entry which is preliminary data.</text>
</comment>
<keyword evidence="2" id="KW-0346">Stress response</keyword>
<dbReference type="Proteomes" id="UP000004728">
    <property type="component" value="Unassembled WGS sequence"/>
</dbReference>
<dbReference type="RefSeq" id="WP_008069438.1">
    <property type="nucleotide sequence ID" value="NZ_AQWK01000005.1"/>
</dbReference>
<proteinExistence type="predicted"/>
<dbReference type="CDD" id="cd06257">
    <property type="entry name" value="DnaJ"/>
    <property type="match status" value="1"/>
</dbReference>
<gene>
    <name evidence="2" type="ORF">Y88_2164</name>
</gene>
<dbReference type="InterPro" id="IPR036869">
    <property type="entry name" value="J_dom_sf"/>
</dbReference>
<dbReference type="STRING" id="983920.Y88_2164"/>
<dbReference type="InterPro" id="IPR001623">
    <property type="entry name" value="DnaJ_domain"/>
</dbReference>
<dbReference type="InParanoid" id="F1Z5B2"/>
<dbReference type="OrthoDB" id="9811070at2"/>
<dbReference type="AlphaFoldDB" id="F1Z5B2"/>
<evidence type="ECO:0000313" key="3">
    <source>
        <dbReference type="Proteomes" id="UP000004728"/>
    </source>
</evidence>
<dbReference type="eggNOG" id="COG2214">
    <property type="taxonomic scope" value="Bacteria"/>
</dbReference>
<keyword evidence="3" id="KW-1185">Reference proteome</keyword>
<name>F1Z5B2_9SPHN</name>
<dbReference type="HOGENOM" id="CLU_180095_0_0_5"/>
<organism evidence="2 3">
    <name type="scientific">Novosphingobium nitrogenifigens DSM 19370</name>
    <dbReference type="NCBI Taxonomy" id="983920"/>
    <lineage>
        <taxon>Bacteria</taxon>
        <taxon>Pseudomonadati</taxon>
        <taxon>Pseudomonadota</taxon>
        <taxon>Alphaproteobacteria</taxon>
        <taxon>Sphingomonadales</taxon>
        <taxon>Sphingomonadaceae</taxon>
        <taxon>Novosphingobium</taxon>
    </lineage>
</organism>
<dbReference type="PROSITE" id="PS50076">
    <property type="entry name" value="DNAJ_2"/>
    <property type="match status" value="1"/>
</dbReference>
<dbReference type="Gene3D" id="1.10.287.110">
    <property type="entry name" value="DnaJ domain"/>
    <property type="match status" value="1"/>
</dbReference>
<feature type="domain" description="J" evidence="1">
    <location>
        <begin position="39"/>
        <end position="97"/>
    </location>
</feature>
<sequence length="97" mass="11169">MILRLAELALLGSVFVRLLTGQWPWDYWKNRDVRREERQARTLLGVAANAPREDIIDAHRKLLSRVHPDKGGTNEAVYEANAARDLLLERLAPRKRA</sequence>
<protein>
    <submittedName>
        <fullName evidence="2">Heat shock protein DnaJ-like protein</fullName>
    </submittedName>
</protein>
<evidence type="ECO:0000313" key="2">
    <source>
        <dbReference type="EMBL" id="EGD60290.1"/>
    </source>
</evidence>
<dbReference type="EMBL" id="AEWJ01000023">
    <property type="protein sequence ID" value="EGD60290.1"/>
    <property type="molecule type" value="Genomic_DNA"/>
</dbReference>
<dbReference type="SUPFAM" id="SSF46565">
    <property type="entry name" value="Chaperone J-domain"/>
    <property type="match status" value="1"/>
</dbReference>
<dbReference type="SMART" id="SM00271">
    <property type="entry name" value="DnaJ"/>
    <property type="match status" value="1"/>
</dbReference>
<reference evidence="2 3" key="1">
    <citation type="journal article" date="2012" name="J. Bacteriol.">
        <title>Draft Genome Sequence of Novosphingobium nitrogenifigens Y88T.</title>
        <authorList>
            <person name="Strabala T.J."/>
            <person name="Macdonald L."/>
            <person name="Liu V."/>
            <person name="Smit A.M."/>
        </authorList>
    </citation>
    <scope>NUCLEOTIDE SEQUENCE [LARGE SCALE GENOMIC DNA]</scope>
    <source>
        <strain evidence="2 3">DSM 19370</strain>
    </source>
</reference>
<accession>F1Z5B2</accession>